<proteinExistence type="predicted"/>
<evidence type="ECO:0000313" key="2">
    <source>
        <dbReference type="Proteomes" id="UP001177021"/>
    </source>
</evidence>
<dbReference type="Proteomes" id="UP001177021">
    <property type="component" value="Unassembled WGS sequence"/>
</dbReference>
<accession>A0ACB0J6H1</accession>
<name>A0ACB0J6H1_TRIPR</name>
<sequence length="361" mass="39931">MMKSSILLIISFFIFNLGGFLEAQKTPAIYVFGDSLVDVGNNNYLSLSLVKATLPHYGIDFPTKKPTGRFSNGKNAADLIAEKVGLTTSPPYLSLVSKFNNKKNVSFLGGVNFASGGAGIFNGNDVSFRQAISLTKQVDYYTQVHEQLTQQVGASTLQKHLSKSIFGIVIGSNDIFGYYNSMDLQKKNTPQQYADSMVSSLKIQLQRLYNNGARKFEIIGVSTIGCVPALRLKNKTECFLEANLMSIKYNEGLQSMLKELKLENKDLSYSYFDTYGALQDLIQNPISYGFADVKDACCGLGELNAQFLCTPISVVCANRQNHIFWDQFHPTEAASRTIVDKLYNGPSKYTSPINLQQLLAL</sequence>
<reference evidence="1" key="1">
    <citation type="submission" date="2023-10" db="EMBL/GenBank/DDBJ databases">
        <authorList>
            <person name="Rodriguez Cubillos JULIANA M."/>
            <person name="De Vega J."/>
        </authorList>
    </citation>
    <scope>NUCLEOTIDE SEQUENCE</scope>
</reference>
<evidence type="ECO:0000313" key="1">
    <source>
        <dbReference type="EMBL" id="CAJ2639791.1"/>
    </source>
</evidence>
<comment type="caution">
    <text evidence="1">The sequence shown here is derived from an EMBL/GenBank/DDBJ whole genome shotgun (WGS) entry which is preliminary data.</text>
</comment>
<dbReference type="EMBL" id="CASHSV030000024">
    <property type="protein sequence ID" value="CAJ2639791.1"/>
    <property type="molecule type" value="Genomic_DNA"/>
</dbReference>
<gene>
    <name evidence="1" type="ORF">MILVUS5_LOCUS9761</name>
</gene>
<organism evidence="1 2">
    <name type="scientific">Trifolium pratense</name>
    <name type="common">Red clover</name>
    <dbReference type="NCBI Taxonomy" id="57577"/>
    <lineage>
        <taxon>Eukaryota</taxon>
        <taxon>Viridiplantae</taxon>
        <taxon>Streptophyta</taxon>
        <taxon>Embryophyta</taxon>
        <taxon>Tracheophyta</taxon>
        <taxon>Spermatophyta</taxon>
        <taxon>Magnoliopsida</taxon>
        <taxon>eudicotyledons</taxon>
        <taxon>Gunneridae</taxon>
        <taxon>Pentapetalae</taxon>
        <taxon>rosids</taxon>
        <taxon>fabids</taxon>
        <taxon>Fabales</taxon>
        <taxon>Fabaceae</taxon>
        <taxon>Papilionoideae</taxon>
        <taxon>50 kb inversion clade</taxon>
        <taxon>NPAAA clade</taxon>
        <taxon>Hologalegina</taxon>
        <taxon>IRL clade</taxon>
        <taxon>Trifolieae</taxon>
        <taxon>Trifolium</taxon>
    </lineage>
</organism>
<keyword evidence="2" id="KW-1185">Reference proteome</keyword>
<protein>
    <submittedName>
        <fullName evidence="1">Uncharacterized protein</fullName>
    </submittedName>
</protein>